<keyword evidence="3" id="KW-0677">Repeat</keyword>
<dbReference type="Pfam" id="PF24681">
    <property type="entry name" value="Kelch_KLHDC2_KLHL20_DRC7"/>
    <property type="match status" value="1"/>
</dbReference>
<evidence type="ECO:0000256" key="3">
    <source>
        <dbReference type="ARBA" id="ARBA00022737"/>
    </source>
</evidence>
<keyword evidence="4" id="KW-0408">Iron</keyword>
<evidence type="ECO:0000256" key="2">
    <source>
        <dbReference type="ARBA" id="ARBA00022441"/>
    </source>
</evidence>
<comment type="cofactor">
    <cofactor evidence="1">
        <name>Fe(2+)</name>
        <dbReference type="ChEBI" id="CHEBI:29033"/>
    </cofactor>
</comment>
<evidence type="ECO:0000313" key="6">
    <source>
        <dbReference type="Proteomes" id="UP000077202"/>
    </source>
</evidence>
<name>A0A176W8R0_MARPO</name>
<dbReference type="GO" id="GO:0005829">
    <property type="term" value="C:cytosol"/>
    <property type="evidence" value="ECO:0007669"/>
    <property type="project" value="TreeGrafter"/>
</dbReference>
<accession>A0A176W8R0</accession>
<comment type="caution">
    <text evidence="5">The sequence shown here is derived from an EMBL/GenBank/DDBJ whole genome shotgun (WGS) entry which is preliminary data.</text>
</comment>
<dbReference type="AlphaFoldDB" id="A0A176W8R0"/>
<dbReference type="GO" id="GO:0005634">
    <property type="term" value="C:nucleus"/>
    <property type="evidence" value="ECO:0007669"/>
    <property type="project" value="TreeGrafter"/>
</dbReference>
<dbReference type="GO" id="GO:0080028">
    <property type="term" value="P:nitrile biosynthetic process"/>
    <property type="evidence" value="ECO:0007669"/>
    <property type="project" value="TreeGrafter"/>
</dbReference>
<evidence type="ECO:0008006" key="7">
    <source>
        <dbReference type="Google" id="ProtNLM"/>
    </source>
</evidence>
<dbReference type="GO" id="GO:0030234">
    <property type="term" value="F:enzyme regulator activity"/>
    <property type="evidence" value="ECO:0007669"/>
    <property type="project" value="TreeGrafter"/>
</dbReference>
<sequence length="374" mass="40894">MELCRPSKIECSEFSSPGRKSETGQCIALAAGLPLLLILRTEASPNRRPPSHFADLLCLVTQLEGAPKARSSHSVAVIDNKAYVFGGEFEPRVPLDNLVHVFDLKTRTWSILESKGETPAPRVGVTVAAVDKTLYVFAGRDKEHEELNEFFSFNVDTAEWKLLSSGDGSPPHRSYHAFTADEDRKQLYTFGGCGKDGRLNDLWVYDITSAKWEAQPTPPPSSNCIPRGGPGLAVVNGAVWIIFGFNGGELTDIHRFDFDKKSWEEVEVTGDKPSGRSVFGSSAVGKYIVIYGGEVDPSDQGHLGAGAFSSEVFVLDTEARVWSKVDVTIKEGNNPGTRGWYAFSSYGSSMLVYGGNSDSNDRLDDMFVLTLKHV</sequence>
<dbReference type="PANTHER" id="PTHR47435">
    <property type="entry name" value="KELCH REPEAT PROTEIN (AFU_ORTHOLOGUE AFUA_5G12780)"/>
    <property type="match status" value="1"/>
</dbReference>
<dbReference type="Proteomes" id="UP000077202">
    <property type="component" value="Unassembled WGS sequence"/>
</dbReference>
<evidence type="ECO:0000256" key="4">
    <source>
        <dbReference type="ARBA" id="ARBA00023004"/>
    </source>
</evidence>
<dbReference type="SUPFAM" id="SSF117281">
    <property type="entry name" value="Kelch motif"/>
    <property type="match status" value="1"/>
</dbReference>
<evidence type="ECO:0000256" key="1">
    <source>
        <dbReference type="ARBA" id="ARBA00001954"/>
    </source>
</evidence>
<protein>
    <recommendedName>
        <fullName evidence="7">Nitrile-specifier protein 5</fullName>
    </recommendedName>
</protein>
<dbReference type="PANTHER" id="PTHR47435:SF4">
    <property type="entry name" value="KELCH REPEAT PROTEIN (AFU_ORTHOLOGUE AFUA_5G12780)"/>
    <property type="match status" value="1"/>
</dbReference>
<organism evidence="5 6">
    <name type="scientific">Marchantia polymorpha subsp. ruderalis</name>
    <dbReference type="NCBI Taxonomy" id="1480154"/>
    <lineage>
        <taxon>Eukaryota</taxon>
        <taxon>Viridiplantae</taxon>
        <taxon>Streptophyta</taxon>
        <taxon>Embryophyta</taxon>
        <taxon>Marchantiophyta</taxon>
        <taxon>Marchantiopsida</taxon>
        <taxon>Marchantiidae</taxon>
        <taxon>Marchantiales</taxon>
        <taxon>Marchantiaceae</taxon>
        <taxon>Marchantia</taxon>
    </lineage>
</organism>
<keyword evidence="6" id="KW-1185">Reference proteome</keyword>
<evidence type="ECO:0000313" key="5">
    <source>
        <dbReference type="EMBL" id="OAE28792.1"/>
    </source>
</evidence>
<dbReference type="EMBL" id="LVLJ01001664">
    <property type="protein sequence ID" value="OAE28792.1"/>
    <property type="molecule type" value="Genomic_DNA"/>
</dbReference>
<keyword evidence="2" id="KW-0880">Kelch repeat</keyword>
<reference evidence="5" key="1">
    <citation type="submission" date="2016-03" db="EMBL/GenBank/DDBJ databases">
        <title>Mechanisms controlling the formation of the plant cell surface in tip-growing cells are functionally conserved among land plants.</title>
        <authorList>
            <person name="Honkanen S."/>
            <person name="Jones V.A."/>
            <person name="Morieri G."/>
            <person name="Champion C."/>
            <person name="Hetherington A.J."/>
            <person name="Kelly S."/>
            <person name="Saint-Marcoux D."/>
            <person name="Proust H."/>
            <person name="Prescott H."/>
            <person name="Dolan L."/>
        </authorList>
    </citation>
    <scope>NUCLEOTIDE SEQUENCE [LARGE SCALE GENOMIC DNA]</scope>
    <source>
        <tissue evidence="5">Whole gametophyte</tissue>
    </source>
</reference>
<proteinExistence type="predicted"/>
<dbReference type="Gene3D" id="2.120.10.80">
    <property type="entry name" value="Kelch-type beta propeller"/>
    <property type="match status" value="2"/>
</dbReference>
<gene>
    <name evidence="5" type="ORF">AXG93_3096s1060</name>
</gene>
<dbReference type="GO" id="GO:0019760">
    <property type="term" value="P:glucosinolate metabolic process"/>
    <property type="evidence" value="ECO:0007669"/>
    <property type="project" value="UniProtKB-ARBA"/>
</dbReference>
<dbReference type="InterPro" id="IPR015915">
    <property type="entry name" value="Kelch-typ_b-propeller"/>
</dbReference>